<organism evidence="1 2">
    <name type="scientific">Gossypium australe</name>
    <dbReference type="NCBI Taxonomy" id="47621"/>
    <lineage>
        <taxon>Eukaryota</taxon>
        <taxon>Viridiplantae</taxon>
        <taxon>Streptophyta</taxon>
        <taxon>Embryophyta</taxon>
        <taxon>Tracheophyta</taxon>
        <taxon>Spermatophyta</taxon>
        <taxon>Magnoliopsida</taxon>
        <taxon>eudicotyledons</taxon>
        <taxon>Gunneridae</taxon>
        <taxon>Pentapetalae</taxon>
        <taxon>rosids</taxon>
        <taxon>malvids</taxon>
        <taxon>Malvales</taxon>
        <taxon>Malvaceae</taxon>
        <taxon>Malvoideae</taxon>
        <taxon>Gossypium</taxon>
    </lineage>
</organism>
<protein>
    <submittedName>
        <fullName evidence="1">Retrotransposon protein, Ty3-gypsy subclass</fullName>
    </submittedName>
</protein>
<dbReference type="OrthoDB" id="997232at2759"/>
<dbReference type="Proteomes" id="UP000325315">
    <property type="component" value="Unassembled WGS sequence"/>
</dbReference>
<accession>A0A5B6VBM5</accession>
<gene>
    <name evidence="1" type="ORF">EPI10_001625</name>
</gene>
<keyword evidence="2" id="KW-1185">Reference proteome</keyword>
<proteinExistence type="predicted"/>
<sequence length="65" mass="7597">MGAHNDGFRNRATIISEQEECSLGDIRMDWLLPKLAEVYIREIIKLYGVPVLIISDWDPRFTSRF</sequence>
<reference evidence="2" key="1">
    <citation type="journal article" date="2019" name="Plant Biotechnol. J.">
        <title>Genome sequencing of the Australian wild diploid species Gossypium australe highlights disease resistance and delayed gland morphogenesis.</title>
        <authorList>
            <person name="Cai Y."/>
            <person name="Cai X."/>
            <person name="Wang Q."/>
            <person name="Wang P."/>
            <person name="Zhang Y."/>
            <person name="Cai C."/>
            <person name="Xu Y."/>
            <person name="Wang K."/>
            <person name="Zhou Z."/>
            <person name="Wang C."/>
            <person name="Geng S."/>
            <person name="Li B."/>
            <person name="Dong Q."/>
            <person name="Hou Y."/>
            <person name="Wang H."/>
            <person name="Ai P."/>
            <person name="Liu Z."/>
            <person name="Yi F."/>
            <person name="Sun M."/>
            <person name="An G."/>
            <person name="Cheng J."/>
            <person name="Zhang Y."/>
            <person name="Shi Q."/>
            <person name="Xie Y."/>
            <person name="Shi X."/>
            <person name="Chang Y."/>
            <person name="Huang F."/>
            <person name="Chen Y."/>
            <person name="Hong S."/>
            <person name="Mi L."/>
            <person name="Sun Q."/>
            <person name="Zhang L."/>
            <person name="Zhou B."/>
            <person name="Peng R."/>
            <person name="Zhang X."/>
            <person name="Liu F."/>
        </authorList>
    </citation>
    <scope>NUCLEOTIDE SEQUENCE [LARGE SCALE GENOMIC DNA]</scope>
    <source>
        <strain evidence="2">cv. PA1801</strain>
    </source>
</reference>
<evidence type="ECO:0000313" key="2">
    <source>
        <dbReference type="Proteomes" id="UP000325315"/>
    </source>
</evidence>
<dbReference type="AlphaFoldDB" id="A0A5B6VBM5"/>
<name>A0A5B6VBM5_9ROSI</name>
<evidence type="ECO:0000313" key="1">
    <source>
        <dbReference type="EMBL" id="KAA3466538.1"/>
    </source>
</evidence>
<dbReference type="EMBL" id="SMMG02000007">
    <property type="protein sequence ID" value="KAA3466538.1"/>
    <property type="molecule type" value="Genomic_DNA"/>
</dbReference>
<comment type="caution">
    <text evidence="1">The sequence shown here is derived from an EMBL/GenBank/DDBJ whole genome shotgun (WGS) entry which is preliminary data.</text>
</comment>